<proteinExistence type="predicted"/>
<organism evidence="2 3">
    <name type="scientific">Acidiphilium rubrum</name>
    <dbReference type="NCBI Taxonomy" id="526"/>
    <lineage>
        <taxon>Bacteria</taxon>
        <taxon>Pseudomonadati</taxon>
        <taxon>Pseudomonadota</taxon>
        <taxon>Alphaproteobacteria</taxon>
        <taxon>Acetobacterales</taxon>
        <taxon>Acidocellaceae</taxon>
        <taxon>Acidiphilium</taxon>
    </lineage>
</organism>
<sequence length="142" mass="14676">MHHYGADGMRARLSRADQTGIAVVVAVSALAIAFRQLTIVPRAFVAVCAGHHAPLFCVPRQAVLWAQYEGWFGIAALILGLLAFALARRSLGVAALAVGIAAVVNYNGTEGIIGAAFGLWGWLEAAAPANGGTATGSDHARQ</sequence>
<dbReference type="Proteomes" id="UP000186308">
    <property type="component" value="Unassembled WGS sequence"/>
</dbReference>
<keyword evidence="1" id="KW-1133">Transmembrane helix</keyword>
<gene>
    <name evidence="2" type="ORF">SAMN05421828_12137</name>
</gene>
<name>A0A8G2CMJ7_ACIRU</name>
<feature type="transmembrane region" description="Helical" evidence="1">
    <location>
        <begin position="70"/>
        <end position="87"/>
    </location>
</feature>
<protein>
    <submittedName>
        <fullName evidence="2">Uncharacterized protein</fullName>
    </submittedName>
</protein>
<evidence type="ECO:0000313" key="2">
    <source>
        <dbReference type="EMBL" id="SIR24935.1"/>
    </source>
</evidence>
<reference evidence="2 3" key="1">
    <citation type="submission" date="2017-01" db="EMBL/GenBank/DDBJ databases">
        <authorList>
            <person name="Varghese N."/>
            <person name="Submissions S."/>
        </authorList>
    </citation>
    <scope>NUCLEOTIDE SEQUENCE [LARGE SCALE GENOMIC DNA]</scope>
    <source>
        <strain evidence="2 3">ATCC 35905</strain>
    </source>
</reference>
<keyword evidence="1" id="KW-0472">Membrane</keyword>
<evidence type="ECO:0000313" key="3">
    <source>
        <dbReference type="Proteomes" id="UP000186308"/>
    </source>
</evidence>
<feature type="transmembrane region" description="Helical" evidence="1">
    <location>
        <begin position="20"/>
        <end position="37"/>
    </location>
</feature>
<comment type="caution">
    <text evidence="2">The sequence shown here is derived from an EMBL/GenBank/DDBJ whole genome shotgun (WGS) entry which is preliminary data.</text>
</comment>
<evidence type="ECO:0000256" key="1">
    <source>
        <dbReference type="SAM" id="Phobius"/>
    </source>
</evidence>
<dbReference type="EMBL" id="FTNE01000021">
    <property type="protein sequence ID" value="SIR24935.1"/>
    <property type="molecule type" value="Genomic_DNA"/>
</dbReference>
<dbReference type="AlphaFoldDB" id="A0A8G2CMJ7"/>
<accession>A0A8G2CMJ7</accession>
<keyword evidence="1" id="KW-0812">Transmembrane</keyword>
<keyword evidence="3" id="KW-1185">Reference proteome</keyword>